<accession>A0A518FSJ4</accession>
<protein>
    <submittedName>
        <fullName evidence="1">Uncharacterized protein</fullName>
    </submittedName>
</protein>
<dbReference type="EMBL" id="CP036317">
    <property type="protein sequence ID" value="QDV19321.1"/>
    <property type="molecule type" value="Genomic_DNA"/>
</dbReference>
<organism evidence="1 2">
    <name type="scientific">Gimesia panareensis</name>
    <dbReference type="NCBI Taxonomy" id="2527978"/>
    <lineage>
        <taxon>Bacteria</taxon>
        <taxon>Pseudomonadati</taxon>
        <taxon>Planctomycetota</taxon>
        <taxon>Planctomycetia</taxon>
        <taxon>Planctomycetales</taxon>
        <taxon>Planctomycetaceae</taxon>
        <taxon>Gimesia</taxon>
    </lineage>
</organism>
<gene>
    <name evidence="1" type="ORF">Pan153_39860</name>
</gene>
<dbReference type="Proteomes" id="UP000320839">
    <property type="component" value="Chromosome"/>
</dbReference>
<dbReference type="RefSeq" id="WP_145457366.1">
    <property type="nucleotide sequence ID" value="NZ_CP036317.1"/>
</dbReference>
<evidence type="ECO:0000313" key="2">
    <source>
        <dbReference type="Proteomes" id="UP000320839"/>
    </source>
</evidence>
<sequence length="333" mass="37418">MKTIYFFVLGLILTQHGCALLPTQLGLAKNPKVSHKQKELSDHKIKKLKYKTEKSNSKLKDRITLVDFKLFDKDQHKSKKHHKKKITAPATGKVSTAFFASGIDLVAIPRQGMALMPFLIENEMDRAVVTTQAMIRKGTIEERNRNITSILDLHPDVIVLQQGPVTTVFPRAMLGFSQIANVVVVPNNTVYTLDSDENGLTHFNDDTKFDPLLSNELLGDVQRYSLTGFADKSGTMETDKGKAHVDTVTKEFSKKFPDNSPAVVVVYRNYQGQFCRIIMPNPAYGALKSPEEDGSVEQIKWNYLFSAFTRMGIRDGDVIEFTTLDLMNLTSPF</sequence>
<dbReference type="OrthoDB" id="9991916at2"/>
<reference evidence="1 2" key="1">
    <citation type="submission" date="2019-02" db="EMBL/GenBank/DDBJ databases">
        <title>Deep-cultivation of Planctomycetes and their phenomic and genomic characterization uncovers novel biology.</title>
        <authorList>
            <person name="Wiegand S."/>
            <person name="Jogler M."/>
            <person name="Boedeker C."/>
            <person name="Pinto D."/>
            <person name="Vollmers J."/>
            <person name="Rivas-Marin E."/>
            <person name="Kohn T."/>
            <person name="Peeters S.H."/>
            <person name="Heuer A."/>
            <person name="Rast P."/>
            <person name="Oberbeckmann S."/>
            <person name="Bunk B."/>
            <person name="Jeske O."/>
            <person name="Meyerdierks A."/>
            <person name="Storesund J.E."/>
            <person name="Kallscheuer N."/>
            <person name="Luecker S."/>
            <person name="Lage O.M."/>
            <person name="Pohl T."/>
            <person name="Merkel B.J."/>
            <person name="Hornburger P."/>
            <person name="Mueller R.-W."/>
            <person name="Bruemmer F."/>
            <person name="Labrenz M."/>
            <person name="Spormann A.M."/>
            <person name="Op den Camp H."/>
            <person name="Overmann J."/>
            <person name="Amann R."/>
            <person name="Jetten M.S.M."/>
            <person name="Mascher T."/>
            <person name="Medema M.H."/>
            <person name="Devos D.P."/>
            <person name="Kaster A.-K."/>
            <person name="Ovreas L."/>
            <person name="Rohde M."/>
            <person name="Galperin M.Y."/>
            <person name="Jogler C."/>
        </authorList>
    </citation>
    <scope>NUCLEOTIDE SEQUENCE [LARGE SCALE GENOMIC DNA]</scope>
    <source>
        <strain evidence="1 2">Pan153</strain>
    </source>
</reference>
<dbReference type="AlphaFoldDB" id="A0A518FSJ4"/>
<name>A0A518FSJ4_9PLAN</name>
<proteinExistence type="predicted"/>
<evidence type="ECO:0000313" key="1">
    <source>
        <dbReference type="EMBL" id="QDV19321.1"/>
    </source>
</evidence>